<evidence type="ECO:0000313" key="1">
    <source>
        <dbReference type="EMBL" id="GLS17965.1"/>
    </source>
</evidence>
<sequence length="75" mass="8421">MTYLDRELTRIRNAMPEASPQRRRELYVALQALSWASDPTYFRSPYDVILNPCPGPGCGPSRPDPRVCECHAGGL</sequence>
<accession>A0ABQ6CGJ6</accession>
<organism evidence="1 2">
    <name type="scientific">Labrys miyagiensis</name>
    <dbReference type="NCBI Taxonomy" id="346912"/>
    <lineage>
        <taxon>Bacteria</taxon>
        <taxon>Pseudomonadati</taxon>
        <taxon>Pseudomonadota</taxon>
        <taxon>Alphaproteobacteria</taxon>
        <taxon>Hyphomicrobiales</taxon>
        <taxon>Xanthobacteraceae</taxon>
        <taxon>Labrys</taxon>
    </lineage>
</organism>
<proteinExistence type="predicted"/>
<reference evidence="2" key="1">
    <citation type="journal article" date="2019" name="Int. J. Syst. Evol. Microbiol.">
        <title>The Global Catalogue of Microorganisms (GCM) 10K type strain sequencing project: providing services to taxonomists for standard genome sequencing and annotation.</title>
        <authorList>
            <consortium name="The Broad Institute Genomics Platform"/>
            <consortium name="The Broad Institute Genome Sequencing Center for Infectious Disease"/>
            <person name="Wu L."/>
            <person name="Ma J."/>
        </authorList>
    </citation>
    <scope>NUCLEOTIDE SEQUENCE [LARGE SCALE GENOMIC DNA]</scope>
    <source>
        <strain evidence="2">NBRC 101365</strain>
    </source>
</reference>
<keyword evidence="2" id="KW-1185">Reference proteome</keyword>
<protein>
    <submittedName>
        <fullName evidence="1">Uncharacterized protein</fullName>
    </submittedName>
</protein>
<evidence type="ECO:0000313" key="2">
    <source>
        <dbReference type="Proteomes" id="UP001156882"/>
    </source>
</evidence>
<dbReference type="RefSeq" id="WP_284310795.1">
    <property type="nucleotide sequence ID" value="NZ_BSPC01000007.1"/>
</dbReference>
<dbReference type="EMBL" id="BSPC01000007">
    <property type="protein sequence ID" value="GLS17965.1"/>
    <property type="molecule type" value="Genomic_DNA"/>
</dbReference>
<gene>
    <name evidence="1" type="ORF">GCM10007874_09810</name>
</gene>
<name>A0ABQ6CGJ6_9HYPH</name>
<dbReference type="Proteomes" id="UP001156882">
    <property type="component" value="Unassembled WGS sequence"/>
</dbReference>
<comment type="caution">
    <text evidence="1">The sequence shown here is derived from an EMBL/GenBank/DDBJ whole genome shotgun (WGS) entry which is preliminary data.</text>
</comment>